<dbReference type="AlphaFoldDB" id="M4H268"/>
<dbReference type="SUPFAM" id="SSF49785">
    <property type="entry name" value="Galactose-binding domain-like"/>
    <property type="match status" value="1"/>
</dbReference>
<feature type="signal peptide" evidence="1">
    <location>
        <begin position="1"/>
        <end position="18"/>
    </location>
</feature>
<protein>
    <submittedName>
        <fullName evidence="2">Putative secretory peptide-56</fullName>
    </submittedName>
</protein>
<feature type="chain" id="PRO_5004053503" evidence="1">
    <location>
        <begin position="19"/>
        <end position="169"/>
    </location>
</feature>
<sequence length="169" mass="19291">MAIRLLLLILALPTAAQGAIGQIPFVKAELSSTLSDYDAKYAIDGNYGGIMAHSNCNNKGEEIWMKLWFRRPVWIDHFTIYPSHTANYNYYRFQGARLYIEHSGLERYCDTLTLDSWKTSHELSCGVVLGEVVVLRLTRDNKDACIHVYEIEAFGEYMEGNWVVCLLVC</sequence>
<dbReference type="Gene3D" id="2.60.120.260">
    <property type="entry name" value="Galactose-binding domain-like"/>
    <property type="match status" value="1"/>
</dbReference>
<evidence type="ECO:0000256" key="1">
    <source>
        <dbReference type="SAM" id="SignalP"/>
    </source>
</evidence>
<organism evidence="2">
    <name type="scientific">Pleurobrachia bachei</name>
    <name type="common">Sea gooseberry</name>
    <dbReference type="NCBI Taxonomy" id="34499"/>
    <lineage>
        <taxon>Eukaryota</taxon>
        <taxon>Metazoa</taxon>
        <taxon>Ctenophora</taxon>
        <taxon>Tentaculata</taxon>
        <taxon>Cydippida</taxon>
        <taxon>Pleurobrachiidae</taxon>
        <taxon>Pleurobrachia</taxon>
    </lineage>
</organism>
<proteinExistence type="evidence at transcript level"/>
<evidence type="ECO:0000313" key="2">
    <source>
        <dbReference type="EMBL" id="AFK75466.1"/>
    </source>
</evidence>
<keyword evidence="1" id="KW-0732">Signal</keyword>
<accession>M4H268</accession>
<reference evidence="2" key="1">
    <citation type="submission" date="2012-02" db="EMBL/GenBank/DDBJ databases">
        <title>The genome of the ctenophore, Pleurobrachia bachei.</title>
        <authorList>
            <person name="Kohn A.B."/>
            <person name="Citarella M."/>
            <person name="Moroz L.L."/>
        </authorList>
    </citation>
    <scope>NUCLEOTIDE SEQUENCE</scope>
</reference>
<name>M4H268_PLEBA</name>
<dbReference type="EMBL" id="JQ700366">
    <property type="protein sequence ID" value="AFK75466.1"/>
    <property type="molecule type" value="mRNA"/>
</dbReference>
<dbReference type="InterPro" id="IPR008979">
    <property type="entry name" value="Galactose-bd-like_sf"/>
</dbReference>